<dbReference type="Proteomes" id="UP001525961">
    <property type="component" value="Unassembled WGS sequence"/>
</dbReference>
<dbReference type="RefSeq" id="WP_261201524.1">
    <property type="nucleotide sequence ID" value="NZ_JAMXFA010000051.1"/>
</dbReference>
<dbReference type="EMBL" id="JAMXFA010000051">
    <property type="protein sequence ID" value="MCT7981034.1"/>
    <property type="molecule type" value="Genomic_DNA"/>
</dbReference>
<evidence type="ECO:0000313" key="2">
    <source>
        <dbReference type="Proteomes" id="UP001525961"/>
    </source>
</evidence>
<evidence type="ECO:0000313" key="1">
    <source>
        <dbReference type="EMBL" id="MCT7981034.1"/>
    </source>
</evidence>
<reference evidence="1 2" key="1">
    <citation type="journal article" date="2022" name="Front. Microbiol.">
        <title>High genomic differentiation and limited gene flow indicate recent cryptic speciation within the genus Laspinema (cyanobacteria).</title>
        <authorList>
            <person name="Stanojkovic A."/>
            <person name="Skoupy S."/>
            <person name="Skaloud P."/>
            <person name="Dvorak P."/>
        </authorList>
    </citation>
    <scope>NUCLEOTIDE SEQUENCE [LARGE SCALE GENOMIC DNA]</scope>
    <source>
        <strain evidence="1 2">D3b</strain>
    </source>
</reference>
<comment type="caution">
    <text evidence="1">The sequence shown here is derived from an EMBL/GenBank/DDBJ whole genome shotgun (WGS) entry which is preliminary data.</text>
</comment>
<accession>A0ABT2NEB0</accession>
<gene>
    <name evidence="1" type="ORF">NG792_25230</name>
</gene>
<proteinExistence type="predicted"/>
<protein>
    <submittedName>
        <fullName evidence="1">Uncharacterized protein</fullName>
    </submittedName>
</protein>
<sequence length="70" mass="7915">MRLTQLDYTTFSLGLGKLGTNLGGLEFNSWWWAVVCLHRVLEWRSPVGVGLNLGDSLHCPDKPFARGDRR</sequence>
<name>A0ABT2NEB0_9CYAN</name>
<keyword evidence="2" id="KW-1185">Reference proteome</keyword>
<organism evidence="1 2">
    <name type="scientific">Laspinema olomoucense D3b</name>
    <dbReference type="NCBI Taxonomy" id="2953688"/>
    <lineage>
        <taxon>Bacteria</taxon>
        <taxon>Bacillati</taxon>
        <taxon>Cyanobacteriota</taxon>
        <taxon>Cyanophyceae</taxon>
        <taxon>Oscillatoriophycideae</taxon>
        <taxon>Oscillatoriales</taxon>
        <taxon>Laspinemataceae</taxon>
        <taxon>Laspinema</taxon>
        <taxon>Laspinema olomoucense</taxon>
    </lineage>
</organism>